<dbReference type="PRINTS" id="PR00368">
    <property type="entry name" value="FADPNR"/>
</dbReference>
<keyword evidence="1" id="KW-0285">Flavoprotein</keyword>
<dbReference type="InterPro" id="IPR023753">
    <property type="entry name" value="FAD/NAD-binding_dom"/>
</dbReference>
<accession>A0A2W2EEC7</accession>
<protein>
    <submittedName>
        <fullName evidence="6">Fused response regulator/thioredoxin-disulfide reductase</fullName>
    </submittedName>
</protein>
<dbReference type="PROSITE" id="PS50110">
    <property type="entry name" value="RESPONSE_REGULATORY"/>
    <property type="match status" value="1"/>
</dbReference>
<dbReference type="Proteomes" id="UP000248924">
    <property type="component" value="Unassembled WGS sequence"/>
</dbReference>
<evidence type="ECO:0000256" key="3">
    <source>
        <dbReference type="ARBA" id="ARBA00048132"/>
    </source>
</evidence>
<comment type="caution">
    <text evidence="6">The sequence shown here is derived from an EMBL/GenBank/DDBJ whole genome shotgun (WGS) entry which is preliminary data.</text>
</comment>
<feature type="modified residue" description="4-aspartylphosphate" evidence="4">
    <location>
        <position position="62"/>
    </location>
</feature>
<dbReference type="SUPFAM" id="SSF52172">
    <property type="entry name" value="CheY-like"/>
    <property type="match status" value="1"/>
</dbReference>
<evidence type="ECO:0000259" key="5">
    <source>
        <dbReference type="PROSITE" id="PS50110"/>
    </source>
</evidence>
<reference evidence="6 7" key="1">
    <citation type="submission" date="2018-01" db="EMBL/GenBank/DDBJ databases">
        <title>Draft genome sequence of Jishengella sp. NA12.</title>
        <authorList>
            <person name="Sahin N."/>
            <person name="Ay H."/>
            <person name="Saygin H."/>
        </authorList>
    </citation>
    <scope>NUCLEOTIDE SEQUENCE [LARGE SCALE GENOMIC DNA]</scope>
    <source>
        <strain evidence="6 7">NA12</strain>
    </source>
</reference>
<proteinExistence type="predicted"/>
<dbReference type="PANTHER" id="PTHR48105">
    <property type="entry name" value="THIOREDOXIN REDUCTASE 1-RELATED-RELATED"/>
    <property type="match status" value="1"/>
</dbReference>
<keyword evidence="7" id="KW-1185">Reference proteome</keyword>
<evidence type="ECO:0000256" key="4">
    <source>
        <dbReference type="PROSITE-ProRule" id="PRU00169"/>
    </source>
</evidence>
<keyword evidence="2" id="KW-0560">Oxidoreductase</keyword>
<dbReference type="OrthoDB" id="109585at2"/>
<evidence type="ECO:0000313" key="6">
    <source>
        <dbReference type="EMBL" id="PZG07737.1"/>
    </source>
</evidence>
<comment type="catalytic activity">
    <reaction evidence="3">
        <text>[thioredoxin]-dithiol + NADP(+) = [thioredoxin]-disulfide + NADPH + H(+)</text>
        <dbReference type="Rhea" id="RHEA:20345"/>
        <dbReference type="Rhea" id="RHEA-COMP:10698"/>
        <dbReference type="Rhea" id="RHEA-COMP:10700"/>
        <dbReference type="ChEBI" id="CHEBI:15378"/>
        <dbReference type="ChEBI" id="CHEBI:29950"/>
        <dbReference type="ChEBI" id="CHEBI:50058"/>
        <dbReference type="ChEBI" id="CHEBI:57783"/>
        <dbReference type="ChEBI" id="CHEBI:58349"/>
        <dbReference type="EC" id="1.8.1.9"/>
    </reaction>
</comment>
<name>A0A2W2EEC7_9ACTN</name>
<keyword evidence="4" id="KW-0597">Phosphoprotein</keyword>
<evidence type="ECO:0000256" key="1">
    <source>
        <dbReference type="ARBA" id="ARBA00022630"/>
    </source>
</evidence>
<dbReference type="InterPro" id="IPR001789">
    <property type="entry name" value="Sig_transdc_resp-reg_receiver"/>
</dbReference>
<sequence length="552" mass="58935">MANPVILSIDDDPAVSRAVARDLRRRYSERYRVVRAGSGPEALEALREVKLRGEQVALLLADYRMPEMTGIEFLEAAMDLFPAARRVLLTAYADTGAAIDAINLVDLDHYLLKPWHPPEEKLYPVVDALLEAWSASPDAGSTEIRVVGHRWSAESFAVRDFLARNLVPYRWLLVDDPEAGRLLTAAGVTASDVPLVVTVDGKALVAPSEAELAGLVGLTVAPAADFYDLVVVGGGPAGLGAAVYGASEGLRTVLVERLATGGQAGQSSRIENYLGFPDGVSGAQLTDRARRQALKFGAELLSTREVVGLEEAGSARLLRFSDGETLAAHAVVLATGVSYRMLRAPGLTDFTGRGVFYGSAASEAPSCVGQDVYIVGGANSAGQAAVYFSRYAERVHVLIRGADLTASMSQYLIDQLARLDQVIVHPHTEVVAAAGGEHLQQLTLRDTRTGEQREVDTSWLFVFIGAEPRTGWLDGTLVRDDRGFVITGPDLVTGGCRPPGWPLPRDPYHLESSVPGVFAAGDVRAASVKRVASAVGEGAMAVSLVHRYLEAQ</sequence>
<dbReference type="PRINTS" id="PR00469">
    <property type="entry name" value="PNDRDTASEII"/>
</dbReference>
<evidence type="ECO:0000256" key="2">
    <source>
        <dbReference type="ARBA" id="ARBA00023002"/>
    </source>
</evidence>
<dbReference type="GO" id="GO:0000160">
    <property type="term" value="P:phosphorelay signal transduction system"/>
    <property type="evidence" value="ECO:0007669"/>
    <property type="project" value="InterPro"/>
</dbReference>
<dbReference type="Gene3D" id="3.50.50.60">
    <property type="entry name" value="FAD/NAD(P)-binding domain"/>
    <property type="match status" value="2"/>
</dbReference>
<dbReference type="Gene3D" id="3.40.50.2300">
    <property type="match status" value="1"/>
</dbReference>
<evidence type="ECO:0000313" key="7">
    <source>
        <dbReference type="Proteomes" id="UP000248924"/>
    </source>
</evidence>
<dbReference type="SUPFAM" id="SSF51905">
    <property type="entry name" value="FAD/NAD(P)-binding domain"/>
    <property type="match status" value="1"/>
</dbReference>
<dbReference type="GO" id="GO:0004791">
    <property type="term" value="F:thioredoxin-disulfide reductase (NADPH) activity"/>
    <property type="evidence" value="ECO:0007669"/>
    <property type="project" value="UniProtKB-EC"/>
</dbReference>
<dbReference type="InterPro" id="IPR011006">
    <property type="entry name" value="CheY-like_superfamily"/>
</dbReference>
<dbReference type="EMBL" id="POTY01000310">
    <property type="protein sequence ID" value="PZG07737.1"/>
    <property type="molecule type" value="Genomic_DNA"/>
</dbReference>
<dbReference type="Pfam" id="PF00072">
    <property type="entry name" value="Response_reg"/>
    <property type="match status" value="1"/>
</dbReference>
<organism evidence="6 7">
    <name type="scientific">Micromonospora craterilacus</name>
    <dbReference type="NCBI Taxonomy" id="1655439"/>
    <lineage>
        <taxon>Bacteria</taxon>
        <taxon>Bacillati</taxon>
        <taxon>Actinomycetota</taxon>
        <taxon>Actinomycetes</taxon>
        <taxon>Micromonosporales</taxon>
        <taxon>Micromonosporaceae</taxon>
        <taxon>Micromonospora</taxon>
    </lineage>
</organism>
<dbReference type="Pfam" id="PF07992">
    <property type="entry name" value="Pyr_redox_2"/>
    <property type="match status" value="1"/>
</dbReference>
<feature type="domain" description="Response regulatory" evidence="5">
    <location>
        <begin position="5"/>
        <end position="128"/>
    </location>
</feature>
<dbReference type="AlphaFoldDB" id="A0A2W2EEC7"/>
<dbReference type="InterPro" id="IPR036188">
    <property type="entry name" value="FAD/NAD-bd_sf"/>
</dbReference>
<gene>
    <name evidence="6" type="ORF">C1I95_30700</name>
</gene>
<dbReference type="SMART" id="SM00448">
    <property type="entry name" value="REC"/>
    <property type="match status" value="1"/>
</dbReference>
<dbReference type="InterPro" id="IPR050097">
    <property type="entry name" value="Ferredoxin-NADP_redctase_2"/>
</dbReference>